<evidence type="ECO:0000259" key="2">
    <source>
        <dbReference type="PROSITE" id="PS50883"/>
    </source>
</evidence>
<dbReference type="Gene3D" id="3.20.20.450">
    <property type="entry name" value="EAL domain"/>
    <property type="match status" value="1"/>
</dbReference>
<dbReference type="PANTHER" id="PTHR33121">
    <property type="entry name" value="CYCLIC DI-GMP PHOSPHODIESTERASE PDEF"/>
    <property type="match status" value="1"/>
</dbReference>
<dbReference type="InterPro" id="IPR001633">
    <property type="entry name" value="EAL_dom"/>
</dbReference>
<sequence length="502" mass="56840">MANKTIRNAILIGLVPIIIFAVAFNALSNLYVGHIKEAKIETLVKYLNQRSTFLESAITKQIAQLDFNCQSDDMKVLRDPRYYNRYIRFIGMTTEDGDSCSSIGMPVSKITSSKRVPVDTNFYVSLILPEYKDQAEWMVIYDNQHVEVFWVLDNSWIKQLIAEPCEECLFVKFEYHEPMFGDLSISRGMPNIIDEDNALSSEFFFSDESQANMLIKIYSGEALAAYANQRLFVWGVPATLILGIVFALFYISSKSLRKSIKGLIQNGINNGEFIPYYQAIVDSRDGQTVGYEALVRWSRRDGLVPPNMFIGAAEESGLIVPMTNQMIRKIIQDLESLPESIWVSVNIVSSHLETGSLTKLLADLNWPCANRIHFELTERIPVKDVEAAKKEILYLTNKGYKFKIDDFGTGYGGFSYLQDLGIRCLKVDKMFVDPIGSDDQKLKVLDSIVSAAMKAECEMIAEGVENRKQIEYLATHNIYLIQGYVYAKPEPIENIAEPNPEA</sequence>
<dbReference type="EMBL" id="CP023248">
    <property type="protein sequence ID" value="ASZ51937.1"/>
    <property type="molecule type" value="Genomic_DNA"/>
</dbReference>
<reference evidence="3" key="2">
    <citation type="submission" date="2017-09" db="EMBL/GenBank/DDBJ databases">
        <authorList>
            <person name="Ehlers B."/>
            <person name="Leendertz F.H."/>
        </authorList>
    </citation>
    <scope>NUCLEOTIDE SEQUENCE</scope>
    <source>
        <strain evidence="3">MAVP-26</strain>
    </source>
</reference>
<dbReference type="InterPro" id="IPR050706">
    <property type="entry name" value="Cyclic-di-GMP_PDE-like"/>
</dbReference>
<dbReference type="RefSeq" id="WP_005500362.1">
    <property type="nucleotide sequence ID" value="NZ_CP023248.2"/>
</dbReference>
<gene>
    <name evidence="4" type="ORF">AKG60_02075</name>
    <name evidence="3" type="ORF">YA91_16040</name>
</gene>
<dbReference type="GO" id="GO:0071111">
    <property type="term" value="F:cyclic-guanylate-specific phosphodiesterase activity"/>
    <property type="evidence" value="ECO:0007669"/>
    <property type="project" value="InterPro"/>
</dbReference>
<keyword evidence="1" id="KW-0812">Transmembrane</keyword>
<dbReference type="AlphaFoldDB" id="A0A249W5V0"/>
<protein>
    <submittedName>
        <fullName evidence="4">Diguanylate phosphodiesterase</fullName>
    </submittedName>
    <submittedName>
        <fullName evidence="3">EAL domain-containing protein</fullName>
    </submittedName>
</protein>
<evidence type="ECO:0000313" key="5">
    <source>
        <dbReference type="Proteomes" id="UP000191946"/>
    </source>
</evidence>
<feature type="transmembrane region" description="Helical" evidence="1">
    <location>
        <begin position="9"/>
        <end position="32"/>
    </location>
</feature>
<proteinExistence type="predicted"/>
<organism evidence="3">
    <name type="scientific">Vibrio parahaemolyticus</name>
    <dbReference type="NCBI Taxonomy" id="670"/>
    <lineage>
        <taxon>Bacteria</taxon>
        <taxon>Pseudomonadati</taxon>
        <taxon>Pseudomonadota</taxon>
        <taxon>Gammaproteobacteria</taxon>
        <taxon>Vibrionales</taxon>
        <taxon>Vibrionaceae</taxon>
        <taxon>Vibrio</taxon>
    </lineage>
</organism>
<dbReference type="Pfam" id="PF00563">
    <property type="entry name" value="EAL"/>
    <property type="match status" value="1"/>
</dbReference>
<dbReference type="PROSITE" id="PS50883">
    <property type="entry name" value="EAL"/>
    <property type="match status" value="1"/>
</dbReference>
<evidence type="ECO:0000256" key="1">
    <source>
        <dbReference type="SAM" id="Phobius"/>
    </source>
</evidence>
<evidence type="ECO:0000313" key="3">
    <source>
        <dbReference type="EMBL" id="ASZ51937.1"/>
    </source>
</evidence>
<dbReference type="InterPro" id="IPR048614">
    <property type="entry name" value="CSS_CxxC"/>
</dbReference>
<keyword evidence="1" id="KW-0472">Membrane</keyword>
<reference evidence="4 5" key="1">
    <citation type="submission" date="2015-08" db="EMBL/GenBank/DDBJ databases">
        <title>Draft Genome Sequences of Vibrio parahaemolyticus Strains.</title>
        <authorList>
            <person name="Gonzalez-Escalona N."/>
            <person name="DePaola A."/>
        </authorList>
    </citation>
    <scope>NUCLEOTIDE SEQUENCE [LARGE SCALE GENOMIC DNA]</scope>
    <source>
        <strain evidence="4 5">CFSAN001621</strain>
    </source>
</reference>
<dbReference type="CDD" id="cd01948">
    <property type="entry name" value="EAL"/>
    <property type="match status" value="1"/>
</dbReference>
<keyword evidence="1" id="KW-1133">Transmembrane helix</keyword>
<dbReference type="Proteomes" id="UP000191946">
    <property type="component" value="Unassembled WGS sequence"/>
</dbReference>
<accession>A0A249W5V0</accession>
<dbReference type="SMART" id="SM00052">
    <property type="entry name" value="EAL"/>
    <property type="match status" value="1"/>
</dbReference>
<dbReference type="Pfam" id="PF20982">
    <property type="entry name" value="CSS_CxxC"/>
    <property type="match status" value="1"/>
</dbReference>
<evidence type="ECO:0000313" key="4">
    <source>
        <dbReference type="EMBL" id="OQK04852.1"/>
    </source>
</evidence>
<feature type="transmembrane region" description="Helical" evidence="1">
    <location>
        <begin position="231"/>
        <end position="251"/>
    </location>
</feature>
<name>A0A249W5V0_VIBPH</name>
<dbReference type="InterPro" id="IPR035919">
    <property type="entry name" value="EAL_sf"/>
</dbReference>
<dbReference type="SUPFAM" id="SSF141868">
    <property type="entry name" value="EAL domain-like"/>
    <property type="match status" value="1"/>
</dbReference>
<feature type="domain" description="EAL" evidence="2">
    <location>
        <begin position="257"/>
        <end position="502"/>
    </location>
</feature>
<dbReference type="EMBL" id="LHQV01000002">
    <property type="protein sequence ID" value="OQK04852.1"/>
    <property type="molecule type" value="Genomic_DNA"/>
</dbReference>
<dbReference type="PANTHER" id="PTHR33121:SF56">
    <property type="entry name" value="SIGNALLING PROTEIN WITH EAL AND C2 DOMAINS"/>
    <property type="match status" value="1"/>
</dbReference>
<keyword evidence="5" id="KW-1185">Reference proteome</keyword>